<keyword evidence="1" id="KW-1133">Transmembrane helix</keyword>
<keyword evidence="1" id="KW-0472">Membrane</keyword>
<dbReference type="EMBL" id="DTGZ01000053">
    <property type="protein sequence ID" value="HGV97245.1"/>
    <property type="molecule type" value="Genomic_DNA"/>
</dbReference>
<dbReference type="AlphaFoldDB" id="A0A7C4TG86"/>
<dbReference type="Pfam" id="PF04390">
    <property type="entry name" value="LptE"/>
    <property type="match status" value="1"/>
</dbReference>
<proteinExistence type="predicted"/>
<feature type="transmembrane region" description="Helical" evidence="1">
    <location>
        <begin position="49"/>
        <end position="68"/>
    </location>
</feature>
<gene>
    <name evidence="2" type="ORF">ENV60_02985</name>
</gene>
<name>A0A7C4TG86_UNCW3</name>
<dbReference type="GO" id="GO:0043165">
    <property type="term" value="P:Gram-negative-bacterium-type cell outer membrane assembly"/>
    <property type="evidence" value="ECO:0007669"/>
    <property type="project" value="InterPro"/>
</dbReference>
<keyword evidence="1" id="KW-0812">Transmembrane</keyword>
<evidence type="ECO:0008006" key="3">
    <source>
        <dbReference type="Google" id="ProtNLM"/>
    </source>
</evidence>
<dbReference type="InterPro" id="IPR007485">
    <property type="entry name" value="LPS_assembly_LptE"/>
</dbReference>
<sequence>MMRSGIVSPGQQKNGQRIFPGIILQNKWKRFCFKKSKDDKIVMLKYKSFFLFFTFHFLLLLNCCGYSTRSLLPGYIKKVHIKIFENQTLKAGLDEIATQATIEAFRNNSNLRIVSEGEADIVISGKVSGFAKEPYVYTGALNVTQYKITIKFTITCLDQVKNNVFWQGDISDWSIYTKDEDKSIREAARKTAEKLVTTILTNW</sequence>
<reference evidence="2" key="1">
    <citation type="journal article" date="2020" name="mSystems">
        <title>Genome- and Community-Level Interaction Insights into Carbon Utilization and Element Cycling Functions of Hydrothermarchaeota in Hydrothermal Sediment.</title>
        <authorList>
            <person name="Zhou Z."/>
            <person name="Liu Y."/>
            <person name="Xu W."/>
            <person name="Pan J."/>
            <person name="Luo Z.H."/>
            <person name="Li M."/>
        </authorList>
    </citation>
    <scope>NUCLEOTIDE SEQUENCE [LARGE SCALE GENOMIC DNA]</scope>
    <source>
        <strain evidence="2">SpSt-774</strain>
    </source>
</reference>
<evidence type="ECO:0000313" key="2">
    <source>
        <dbReference type="EMBL" id="HGV97245.1"/>
    </source>
</evidence>
<protein>
    <recommendedName>
        <fullName evidence="3">DUF4136 domain-containing protein</fullName>
    </recommendedName>
</protein>
<evidence type="ECO:0000256" key="1">
    <source>
        <dbReference type="SAM" id="Phobius"/>
    </source>
</evidence>
<accession>A0A7C4TG86</accession>
<comment type="caution">
    <text evidence="2">The sequence shown here is derived from an EMBL/GenBank/DDBJ whole genome shotgun (WGS) entry which is preliminary data.</text>
</comment>
<organism evidence="2">
    <name type="scientific">candidate division WOR-3 bacterium</name>
    <dbReference type="NCBI Taxonomy" id="2052148"/>
    <lineage>
        <taxon>Bacteria</taxon>
        <taxon>Bacteria division WOR-3</taxon>
    </lineage>
</organism>
<dbReference type="GO" id="GO:0019867">
    <property type="term" value="C:outer membrane"/>
    <property type="evidence" value="ECO:0007669"/>
    <property type="project" value="InterPro"/>
</dbReference>